<dbReference type="OrthoDB" id="9793663at2"/>
<dbReference type="AlphaFoldDB" id="L0GV28"/>
<accession>L0GV28</accession>
<evidence type="ECO:0008006" key="3">
    <source>
        <dbReference type="Google" id="ProtNLM"/>
    </source>
</evidence>
<dbReference type="InterPro" id="IPR009659">
    <property type="entry name" value="DUF1249"/>
</dbReference>
<dbReference type="STRING" id="765912.Thimo_0846"/>
<dbReference type="eggNOG" id="COG3151">
    <property type="taxonomic scope" value="Bacteria"/>
</dbReference>
<name>L0GV28_9GAMM</name>
<gene>
    <name evidence="1" type="ORF">Thimo_0846</name>
</gene>
<protein>
    <recommendedName>
        <fullName evidence="3">DUF1249 domain-containing protein</fullName>
    </recommendedName>
</protein>
<dbReference type="KEGG" id="tmb:Thimo_0846"/>
<proteinExistence type="predicted"/>
<dbReference type="EMBL" id="CP003051">
    <property type="protein sequence ID" value="AGA89682.1"/>
    <property type="molecule type" value="Genomic_DNA"/>
</dbReference>
<evidence type="ECO:0000313" key="1">
    <source>
        <dbReference type="EMBL" id="AGA89682.1"/>
    </source>
</evidence>
<dbReference type="RefSeq" id="WP_015279828.1">
    <property type="nucleotide sequence ID" value="NC_019940.1"/>
</dbReference>
<dbReference type="PANTHER" id="PTHR38774">
    <property type="entry name" value="CYTOPLASMIC PROTEIN-RELATED"/>
    <property type="match status" value="1"/>
</dbReference>
<dbReference type="PANTHER" id="PTHR38774:SF1">
    <property type="entry name" value="CYTOPLASMIC PROTEIN"/>
    <property type="match status" value="1"/>
</dbReference>
<keyword evidence="2" id="KW-1185">Reference proteome</keyword>
<dbReference type="Pfam" id="PF06853">
    <property type="entry name" value="DUF1249"/>
    <property type="match status" value="1"/>
</dbReference>
<organism evidence="1 2">
    <name type="scientific">Thioflavicoccus mobilis 8321</name>
    <dbReference type="NCBI Taxonomy" id="765912"/>
    <lineage>
        <taxon>Bacteria</taxon>
        <taxon>Pseudomonadati</taxon>
        <taxon>Pseudomonadota</taxon>
        <taxon>Gammaproteobacteria</taxon>
        <taxon>Chromatiales</taxon>
        <taxon>Chromatiaceae</taxon>
        <taxon>Thioflavicoccus</taxon>
    </lineage>
</organism>
<dbReference type="HOGENOM" id="CLU_116657_0_0_6"/>
<reference evidence="1 2" key="1">
    <citation type="submission" date="2011-09" db="EMBL/GenBank/DDBJ databases">
        <title>Complete sequence of chromosome of Thioflavicoccus mobilis 8321.</title>
        <authorList>
            <consortium name="US DOE Joint Genome Institute"/>
            <person name="Lucas S."/>
            <person name="Han J."/>
            <person name="Lapidus A."/>
            <person name="Cheng J.-F."/>
            <person name="Goodwin L."/>
            <person name="Pitluck S."/>
            <person name="Peters L."/>
            <person name="Ovchinnikova G."/>
            <person name="Lu M."/>
            <person name="Detter J.C."/>
            <person name="Han C."/>
            <person name="Tapia R."/>
            <person name="Land M."/>
            <person name="Hauser L."/>
            <person name="Kyrpides N."/>
            <person name="Ivanova N."/>
            <person name="Pagani I."/>
            <person name="Vogl K."/>
            <person name="Liu Z."/>
            <person name="Imhoff J."/>
            <person name="Thiel V."/>
            <person name="Frigaard N.-U."/>
            <person name="Bryant D."/>
            <person name="Woyke T."/>
        </authorList>
    </citation>
    <scope>NUCLEOTIDE SEQUENCE [LARGE SCALE GENOMIC DNA]</scope>
    <source>
        <strain evidence="1 2">8321</strain>
    </source>
</reference>
<dbReference type="Proteomes" id="UP000010816">
    <property type="component" value="Chromosome"/>
</dbReference>
<evidence type="ECO:0000313" key="2">
    <source>
        <dbReference type="Proteomes" id="UP000010816"/>
    </source>
</evidence>
<sequence>MQAPIYPWLSRDLLFGRPSVGSLMGLCEENYAALGRLIPGLRHIRGARRTVCPGNLDLYLDVLDQAPYTTTVRLTYLFGNLDGPAGGHAEPDACLRAYHDAQQVEVLGLSPKSLPVLRGPNEPLLLDKWRVNLFLAKWLDYCVQQGYRFEVVERDEGPRGERSSGVASRFAACL</sequence>